<dbReference type="SUPFAM" id="SSF51717">
    <property type="entry name" value="Dihydropteroate synthetase-like"/>
    <property type="match status" value="1"/>
</dbReference>
<comment type="pathway">
    <text evidence="10">Amino-acid biosynthesis; L-methionine biosynthesis via de novo pathway; L-methionine from L-homocysteine (MetH route): step 1/1.</text>
</comment>
<dbReference type="PANTHER" id="PTHR45833">
    <property type="entry name" value="METHIONINE SYNTHASE"/>
    <property type="match status" value="1"/>
</dbReference>
<evidence type="ECO:0000313" key="17">
    <source>
        <dbReference type="EMBL" id="PQJ53406.1"/>
    </source>
</evidence>
<dbReference type="SMART" id="SM01018">
    <property type="entry name" value="B12-binding_2"/>
    <property type="match status" value="1"/>
</dbReference>
<dbReference type="InterPro" id="IPR004223">
    <property type="entry name" value="VitB12-dep_Met_synth_activ_dom"/>
</dbReference>
<evidence type="ECO:0000256" key="12">
    <source>
        <dbReference type="PIRSR" id="PIRSR000381-2"/>
    </source>
</evidence>
<dbReference type="InterPro" id="IPR036724">
    <property type="entry name" value="Cobalamin-bd_sf"/>
</dbReference>
<dbReference type="FunFam" id="1.10.1240.10:FF:000001">
    <property type="entry name" value="Methionine synthase"/>
    <property type="match status" value="1"/>
</dbReference>
<evidence type="ECO:0000256" key="3">
    <source>
        <dbReference type="ARBA" id="ARBA00022628"/>
    </source>
</evidence>
<keyword evidence="5 10" id="KW-0949">S-adenosyl-L-methionine</keyword>
<dbReference type="PROSITE" id="PS51337">
    <property type="entry name" value="B12_BINDING_NTER"/>
    <property type="match status" value="1"/>
</dbReference>
<dbReference type="UniPathway" id="UPA00051">
    <property type="reaction ID" value="UER00081"/>
</dbReference>
<dbReference type="Proteomes" id="UP000239007">
    <property type="component" value="Unassembled WGS sequence"/>
</dbReference>
<dbReference type="NCBIfam" id="TIGR02082">
    <property type="entry name" value="metH"/>
    <property type="match status" value="1"/>
</dbReference>
<feature type="binding site" evidence="12">
    <location>
        <position position="511"/>
    </location>
    <ligand>
        <name>methylcob(III)alamin</name>
        <dbReference type="ChEBI" id="CHEBI:28115"/>
    </ligand>
</feature>
<keyword evidence="10" id="KW-0486">Methionine biosynthesis</keyword>
<dbReference type="CDD" id="cd00740">
    <property type="entry name" value="MeTr"/>
    <property type="match status" value="1"/>
</dbReference>
<comment type="function">
    <text evidence="10">Catalyzes the transfer of a methyl group from methyl-cobalamin to homocysteine, yielding enzyme-bound cob(I)alamin and methionine. Subsequently, remethylates the cofactor using methyltetrahydrofolate.</text>
</comment>
<dbReference type="Pfam" id="PF02965">
    <property type="entry name" value="Met_synt_B12"/>
    <property type="match status" value="1"/>
</dbReference>
<comment type="cofactor">
    <cofactor evidence="10">
        <name>Zn(2+)</name>
        <dbReference type="ChEBI" id="CHEBI:29105"/>
    </cofactor>
</comment>
<evidence type="ECO:0000256" key="1">
    <source>
        <dbReference type="ARBA" id="ARBA00010398"/>
    </source>
</evidence>
<accession>A0A2S7UTU6</accession>
<feature type="binding site" evidence="12">
    <location>
        <position position="598"/>
    </location>
    <ligand>
        <name>S-adenosyl-L-methionine</name>
        <dbReference type="ChEBI" id="CHEBI:59789"/>
    </ligand>
</feature>
<evidence type="ECO:0000313" key="18">
    <source>
        <dbReference type="Proteomes" id="UP000239007"/>
    </source>
</evidence>
<evidence type="ECO:0000256" key="7">
    <source>
        <dbReference type="ARBA" id="ARBA00022737"/>
    </source>
</evidence>
<feature type="domain" description="Pterin-binding" evidence="13">
    <location>
        <begin position="9"/>
        <end position="270"/>
    </location>
</feature>
<evidence type="ECO:0000259" key="16">
    <source>
        <dbReference type="PROSITE" id="PS51337"/>
    </source>
</evidence>
<evidence type="ECO:0000256" key="6">
    <source>
        <dbReference type="ARBA" id="ARBA00022723"/>
    </source>
</evidence>
<dbReference type="EMBL" id="MSCH01000003">
    <property type="protein sequence ID" value="PQJ53406.1"/>
    <property type="molecule type" value="Genomic_DNA"/>
</dbReference>
<comment type="caution">
    <text evidence="17">The sequence shown here is derived from an EMBL/GenBank/DDBJ whole genome shotgun (WGS) entry which is preliminary data.</text>
</comment>
<feature type="binding site" evidence="12">
    <location>
        <position position="790"/>
    </location>
    <ligand>
        <name>S-adenosyl-L-methionine</name>
        <dbReference type="ChEBI" id="CHEBI:59789"/>
    </ligand>
</feature>
<evidence type="ECO:0000256" key="2">
    <source>
        <dbReference type="ARBA" id="ARBA00022603"/>
    </source>
</evidence>
<feature type="binding site" evidence="12">
    <location>
        <position position="455"/>
    </location>
    <ligand>
        <name>methylcob(III)alamin</name>
        <dbReference type="ChEBI" id="CHEBI:28115"/>
    </ligand>
</feature>
<keyword evidence="7" id="KW-0677">Repeat</keyword>
<dbReference type="FunFam" id="3.40.50.280:FF:000001">
    <property type="entry name" value="Methionine synthase"/>
    <property type="match status" value="1"/>
</dbReference>
<sequence length="878" mass="99056">MTKKLVSRFINVGERTNVTGSAMFKRLILDGDYETALDVARQQVESGAQVIDINMDEAMLDSVAAMRKFCNLIASEPDISRVPIMLDSSKWEVIEAGLKCVQGKAIVNSISMKEGEAPFLEYAKKLKRYGAAVVVMAFDEDGQAETREEKFRICKRAYELLVGELDFPPQDIIFDPNIFAVATGIEEHNNYAVAFIDAIKDIKKYLPHAKISGGLSNVSFSFRGNNPVREAMHSVFLYYAVQAGMDMAIVNAGQLGVYDDIPLELRDAVEDVILNRRDDATERLLDLAPKYRGDGIAVEAETQEWRGWEVTKRLEYALIKGITQFIEEDTEQARLHFDRPLQVIEGPLMDGMNVVGDLFGEGKMFLPQVVKSARVMKQAVAYLNPYIEEEKEEGSTNGKILMATVKGDVHDIGKNIVGVVLQCNNYEVIDLGVMVPCQKIIDTAIAEKVDIIGLSGLITPSLDEMVHVAKELTRQGLDLPLLIGGATTSKAHTAVKINEHYEHPVVYVPNASRSVSVVSNLLSKDLRVPFLQQLEKDYERVVIQHHRKRSSTQYISFEQARANKFKVDWDAYQPPKPKKLGIHEWHDISIKTLREYIDWTPYFLTWQLSGKYPSILKHEVVGEQAQKVFDDANEMLDRFEKTGELKAKAVFGLFPANSIDESIEVYSNDESGKDKQTQLVLHQLRQQLKTRNSSPNYCLSDFVAPKETGLDDYIGAFAVTAGFGADELAEQFLAEHDDYNNIMVKTIADRLAEALAEYLHQQVRKEYWGYAADETLPNDDLIREKYQGIRPAPGYPACPEHTEKSKLWQLLDVEKRIGMNLTESYAMWPGASVSGWYFSHPDSKYFAVSKIDKEQAQRYADLKGWDERTAELWLGPNL</sequence>
<keyword evidence="2 10" id="KW-0489">Methyltransferase</keyword>
<dbReference type="InterPro" id="IPR000489">
    <property type="entry name" value="Pterin-binding_dom"/>
</dbReference>
<evidence type="ECO:0000256" key="4">
    <source>
        <dbReference type="ARBA" id="ARBA00022679"/>
    </source>
</evidence>
<dbReference type="InterPro" id="IPR011822">
    <property type="entry name" value="MetH"/>
</dbReference>
<dbReference type="CDD" id="cd02069">
    <property type="entry name" value="methionine_synthase_B12_BD"/>
    <property type="match status" value="1"/>
</dbReference>
<reference evidence="17 18" key="1">
    <citation type="submission" date="2016-12" db="EMBL/GenBank/DDBJ databases">
        <title>Diversity of luminous bacteria.</title>
        <authorList>
            <person name="Yoshizawa S."/>
            <person name="Kogure K."/>
        </authorList>
    </citation>
    <scope>NUCLEOTIDE SEQUENCE [LARGE SCALE GENOMIC DNA]</scope>
    <source>
        <strain evidence="17 18">SA4-48</strain>
    </source>
</reference>
<evidence type="ECO:0000256" key="10">
    <source>
        <dbReference type="PIRNR" id="PIRNR000381"/>
    </source>
</evidence>
<dbReference type="InterPro" id="IPR003759">
    <property type="entry name" value="Cbl-bd_cap"/>
</dbReference>
<dbReference type="FunFam" id="3.20.20.20:FF:000002">
    <property type="entry name" value="Methionine synthase"/>
    <property type="match status" value="1"/>
</dbReference>
<dbReference type="OrthoDB" id="9803687at2"/>
<dbReference type="GO" id="GO:0031419">
    <property type="term" value="F:cobalamin binding"/>
    <property type="evidence" value="ECO:0007669"/>
    <property type="project" value="UniProtKB-UniRule"/>
</dbReference>
<dbReference type="Pfam" id="PF02607">
    <property type="entry name" value="B12-binding_2"/>
    <property type="match status" value="1"/>
</dbReference>
<dbReference type="GO" id="GO:0050667">
    <property type="term" value="P:homocysteine metabolic process"/>
    <property type="evidence" value="ECO:0007669"/>
    <property type="project" value="TreeGrafter"/>
</dbReference>
<keyword evidence="3 10" id="KW-0846">Cobalamin</keyword>
<dbReference type="GO" id="GO:0046653">
    <property type="term" value="P:tetrahydrofolate metabolic process"/>
    <property type="evidence" value="ECO:0007669"/>
    <property type="project" value="TreeGrafter"/>
</dbReference>
<name>A0A2S7UTU6_9GAMM</name>
<dbReference type="PANTHER" id="PTHR45833:SF1">
    <property type="entry name" value="METHIONINE SYNTHASE"/>
    <property type="match status" value="1"/>
</dbReference>
<dbReference type="PROSITE" id="PS50972">
    <property type="entry name" value="PTERIN_BINDING"/>
    <property type="match status" value="1"/>
</dbReference>
<dbReference type="AlphaFoldDB" id="A0A2S7UTU6"/>
<dbReference type="NCBIfam" id="NF007024">
    <property type="entry name" value="PRK09490.1"/>
    <property type="match status" value="1"/>
</dbReference>
<dbReference type="Gene3D" id="1.10.1240.10">
    <property type="entry name" value="Methionine synthase domain"/>
    <property type="match status" value="1"/>
</dbReference>
<dbReference type="InterPro" id="IPR006158">
    <property type="entry name" value="Cobalamin-bd"/>
</dbReference>
<dbReference type="GO" id="GO:0008270">
    <property type="term" value="F:zinc ion binding"/>
    <property type="evidence" value="ECO:0007669"/>
    <property type="project" value="UniProtKB-UniRule"/>
</dbReference>
<dbReference type="InterPro" id="IPR033706">
    <property type="entry name" value="Met_synthase_B12-bd"/>
</dbReference>
<dbReference type="GO" id="GO:0008705">
    <property type="term" value="F:methionine synthase activity"/>
    <property type="evidence" value="ECO:0007669"/>
    <property type="project" value="UniProtKB-UniRule"/>
</dbReference>
<dbReference type="GO" id="GO:0005829">
    <property type="term" value="C:cytosol"/>
    <property type="evidence" value="ECO:0007669"/>
    <property type="project" value="TreeGrafter"/>
</dbReference>
<dbReference type="InterPro" id="IPR050554">
    <property type="entry name" value="Met_Synthase/Corrinoid"/>
</dbReference>
<protein>
    <recommendedName>
        <fullName evidence="9 10">Methionine synthase</fullName>
        <ecNumber evidence="9 10">2.1.1.13</ecNumber>
    </recommendedName>
    <alternativeName>
        <fullName evidence="10">5-methyltetrahydrofolate--homocysteine methyltransferase</fullName>
    </alternativeName>
</protein>
<evidence type="ECO:0000259" key="13">
    <source>
        <dbReference type="PROSITE" id="PS50972"/>
    </source>
</evidence>
<dbReference type="InterPro" id="IPR037010">
    <property type="entry name" value="VitB12-dep_Met_synth_activ_sf"/>
</dbReference>
<comment type="similarity">
    <text evidence="1">Belongs to the vitamin-B12 dependent methionine synthase family.</text>
</comment>
<feature type="domain" description="B12-binding N-terminal" evidence="16">
    <location>
        <begin position="301"/>
        <end position="395"/>
    </location>
</feature>
<feature type="binding site" evidence="12">
    <location>
        <position position="459"/>
    </location>
    <ligand>
        <name>methylcob(III)alamin</name>
        <dbReference type="ChEBI" id="CHEBI:28115"/>
    </ligand>
</feature>
<keyword evidence="10" id="KW-0028">Amino-acid biosynthesis</keyword>
<evidence type="ECO:0000259" key="15">
    <source>
        <dbReference type="PROSITE" id="PS51332"/>
    </source>
</evidence>
<dbReference type="Gene3D" id="1.10.288.10">
    <property type="entry name" value="Cobalamin-dependent Methionine Synthase, domain 2"/>
    <property type="match status" value="1"/>
</dbReference>
<evidence type="ECO:0000256" key="9">
    <source>
        <dbReference type="NCBIfam" id="TIGR02082"/>
    </source>
</evidence>
<dbReference type="InterPro" id="IPR036594">
    <property type="entry name" value="Meth_synthase_dom"/>
</dbReference>
<keyword evidence="4 10" id="KW-0808">Transferase</keyword>
<feature type="binding site" evidence="12">
    <location>
        <begin position="407"/>
        <end position="411"/>
    </location>
    <ligand>
        <name>methylcob(III)alamin</name>
        <dbReference type="ChEBI" id="CHEBI:28115"/>
    </ligand>
</feature>
<feature type="domain" description="AdoMet activation" evidence="14">
    <location>
        <begin position="548"/>
        <end position="878"/>
    </location>
</feature>
<dbReference type="Gene3D" id="3.40.50.280">
    <property type="entry name" value="Cobalamin-binding domain"/>
    <property type="match status" value="1"/>
</dbReference>
<dbReference type="PROSITE" id="PS51332">
    <property type="entry name" value="B12_BINDING"/>
    <property type="match status" value="1"/>
</dbReference>
<comment type="catalytic activity">
    <reaction evidence="10">
        <text>(6S)-5-methyl-5,6,7,8-tetrahydrofolate + L-homocysteine = (6S)-5,6,7,8-tetrahydrofolate + L-methionine</text>
        <dbReference type="Rhea" id="RHEA:11172"/>
        <dbReference type="ChEBI" id="CHEBI:18608"/>
        <dbReference type="ChEBI" id="CHEBI:57453"/>
        <dbReference type="ChEBI" id="CHEBI:57844"/>
        <dbReference type="ChEBI" id="CHEBI:58199"/>
        <dbReference type="EC" id="2.1.1.13"/>
    </reaction>
</comment>
<dbReference type="PROSITE" id="PS50974">
    <property type="entry name" value="ADOMET_ACTIVATION"/>
    <property type="match status" value="1"/>
</dbReference>
<dbReference type="SUPFAM" id="SSF47644">
    <property type="entry name" value="Methionine synthase domain"/>
    <property type="match status" value="1"/>
</dbReference>
<evidence type="ECO:0000259" key="14">
    <source>
        <dbReference type="PROSITE" id="PS50974"/>
    </source>
</evidence>
<proteinExistence type="inferred from homology"/>
<comment type="domain">
    <text evidence="10">Modular enzyme with four functionally distinct domains. The isolated Hcy-binding domain catalyzes methyl transfer from free methylcobalamin to homocysteine. The Hcy-binding domain in association with the pterin-binding domain catalyzes the methylation of cob(I)alamin by methyltetrahydrofolate and the methylation of homocysteine. The B12-binding domain binds the cofactor. The AdoMet activation domain binds S-adenosyl-L-methionine. Under aerobic conditions cob(I)alamin can be converted to inactive cob(II)alamin. Reductive methylation by S-adenosyl-L-methionine and flavodoxin regenerates methylcobalamin.</text>
</comment>
<dbReference type="Gene3D" id="3.20.20.20">
    <property type="entry name" value="Dihydropteroate synthase-like"/>
    <property type="match status" value="1"/>
</dbReference>
<keyword evidence="6 10" id="KW-0479">Metal-binding</keyword>
<dbReference type="Gene3D" id="3.10.196.10">
    <property type="entry name" value="Vitamin B12-dependent methionine synthase, activation domain"/>
    <property type="match status" value="1"/>
</dbReference>
<dbReference type="Pfam" id="PF00809">
    <property type="entry name" value="Pterin_bind"/>
    <property type="match status" value="1"/>
</dbReference>
<dbReference type="Pfam" id="PF02310">
    <property type="entry name" value="B12-binding"/>
    <property type="match status" value="1"/>
</dbReference>
<comment type="cofactor">
    <cofactor evidence="10 11">
        <name>methylcob(III)alamin</name>
        <dbReference type="ChEBI" id="CHEBI:28115"/>
    </cofactor>
</comment>
<gene>
    <name evidence="17" type="ORF">BTO11_06780</name>
</gene>
<keyword evidence="10" id="KW-0862">Zinc</keyword>
<evidence type="ECO:0000256" key="11">
    <source>
        <dbReference type="PIRSR" id="PIRSR000381-1"/>
    </source>
</evidence>
<evidence type="ECO:0000256" key="5">
    <source>
        <dbReference type="ARBA" id="ARBA00022691"/>
    </source>
</evidence>
<evidence type="ECO:0000256" key="8">
    <source>
        <dbReference type="ARBA" id="ARBA00023285"/>
    </source>
</evidence>
<feature type="binding site" description="axial binding residue" evidence="11">
    <location>
        <position position="410"/>
    </location>
    <ligand>
        <name>methylcob(III)alamin</name>
        <dbReference type="ChEBI" id="CHEBI:28115"/>
    </ligand>
    <ligandPart>
        <name>Co</name>
        <dbReference type="ChEBI" id="CHEBI:27638"/>
    </ligandPart>
</feature>
<organism evidence="17 18">
    <name type="scientific">Psychrosphaera saromensis</name>
    <dbReference type="NCBI Taxonomy" id="716813"/>
    <lineage>
        <taxon>Bacteria</taxon>
        <taxon>Pseudomonadati</taxon>
        <taxon>Pseudomonadota</taxon>
        <taxon>Gammaproteobacteria</taxon>
        <taxon>Alteromonadales</taxon>
        <taxon>Pseudoalteromonadaceae</taxon>
        <taxon>Psychrosphaera</taxon>
    </lineage>
</organism>
<feature type="binding site" evidence="12">
    <location>
        <position position="345"/>
    </location>
    <ligand>
        <name>methylcob(III)alamin</name>
        <dbReference type="ChEBI" id="CHEBI:28115"/>
    </ligand>
</feature>
<dbReference type="GO" id="GO:0032259">
    <property type="term" value="P:methylation"/>
    <property type="evidence" value="ECO:0007669"/>
    <property type="project" value="UniProtKB-KW"/>
</dbReference>
<dbReference type="PIRSF" id="PIRSF000381">
    <property type="entry name" value="MetH"/>
    <property type="match status" value="1"/>
</dbReference>
<dbReference type="SUPFAM" id="SSF56507">
    <property type="entry name" value="Methionine synthase activation domain-like"/>
    <property type="match status" value="1"/>
</dbReference>
<feature type="domain" description="B12-binding" evidence="15">
    <location>
        <begin position="397"/>
        <end position="532"/>
    </location>
</feature>
<dbReference type="EC" id="2.1.1.13" evidence="9 10"/>
<dbReference type="SUPFAM" id="SSF52242">
    <property type="entry name" value="Cobalamin (vitamin B12)-binding domain"/>
    <property type="match status" value="1"/>
</dbReference>
<feature type="binding site" evidence="12">
    <location>
        <begin position="845"/>
        <end position="846"/>
    </location>
    <ligand>
        <name>S-adenosyl-L-methionine</name>
        <dbReference type="ChEBI" id="CHEBI:59789"/>
    </ligand>
</feature>
<keyword evidence="8 10" id="KW-0170">Cobalt</keyword>
<keyword evidence="18" id="KW-1185">Reference proteome</keyword>
<dbReference type="InterPro" id="IPR011005">
    <property type="entry name" value="Dihydropteroate_synth-like_sf"/>
</dbReference>